<dbReference type="InterPro" id="IPR038592">
    <property type="entry name" value="CheD-like_sf"/>
</dbReference>
<dbReference type="PANTHER" id="PTHR35147:SF2">
    <property type="entry name" value="CHEMORECEPTOR GLUTAMINE DEAMIDASE CHED-RELATED"/>
    <property type="match status" value="1"/>
</dbReference>
<comment type="similarity">
    <text evidence="3">Belongs to the CheD family.</text>
</comment>
<dbReference type="EC" id="3.5.1.44" evidence="3"/>
<protein>
    <recommendedName>
        <fullName evidence="3">Probable chemoreceptor glutamine deamidase CheD</fullName>
        <ecNumber evidence="3">3.5.1.44</ecNumber>
    </recommendedName>
</protein>
<name>A0ABQ1KST0_9RHOB</name>
<sequence>MIPDIRRTITITQGEFLAVREPDVVLSTILGSCVSVCLYDPNLRVGGMNHFLLPQGQDTFGGRSERYGVHAMEQLINALLRLGADRKALVAKAFGAANMTERLSPIGDSNARFTREFLLAEGIACIAESFGGVNARKVLFHATSGTARQMIVPGDFDEGRKPQAEPPKPNVVLF</sequence>
<dbReference type="SUPFAM" id="SSF64438">
    <property type="entry name" value="CNF1/YfiH-like putative cysteine hydrolases"/>
    <property type="match status" value="1"/>
</dbReference>
<gene>
    <name evidence="3 4" type="primary">cheD</name>
    <name evidence="4" type="ORF">GCM10011363_28080</name>
</gene>
<proteinExistence type="inferred from homology"/>
<dbReference type="HAMAP" id="MF_01440">
    <property type="entry name" value="CheD"/>
    <property type="match status" value="1"/>
</dbReference>
<comment type="caution">
    <text evidence="4">The sequence shown here is derived from an EMBL/GenBank/DDBJ whole genome shotgun (WGS) entry which is preliminary data.</text>
</comment>
<dbReference type="PANTHER" id="PTHR35147">
    <property type="entry name" value="CHEMORECEPTOR GLUTAMINE DEAMIDASE CHED-RELATED"/>
    <property type="match status" value="1"/>
</dbReference>
<comment type="function">
    <text evidence="3">Probably deamidates glutamine residues to glutamate on methyl-accepting chemotaxis receptors (MCPs), playing an important role in chemotaxis.</text>
</comment>
<evidence type="ECO:0000256" key="2">
    <source>
        <dbReference type="ARBA" id="ARBA00022801"/>
    </source>
</evidence>
<keyword evidence="5" id="KW-1185">Reference proteome</keyword>
<evidence type="ECO:0000256" key="1">
    <source>
        <dbReference type="ARBA" id="ARBA00022500"/>
    </source>
</evidence>
<reference evidence="5" key="1">
    <citation type="journal article" date="2019" name="Int. J. Syst. Evol. Microbiol.">
        <title>The Global Catalogue of Microorganisms (GCM) 10K type strain sequencing project: providing services to taxonomists for standard genome sequencing and annotation.</title>
        <authorList>
            <consortium name="The Broad Institute Genomics Platform"/>
            <consortium name="The Broad Institute Genome Sequencing Center for Infectious Disease"/>
            <person name="Wu L."/>
            <person name="Ma J."/>
        </authorList>
    </citation>
    <scope>NUCLEOTIDE SEQUENCE [LARGE SCALE GENOMIC DNA]</scope>
    <source>
        <strain evidence="5">CGMCC 1.12478</strain>
    </source>
</reference>
<evidence type="ECO:0000256" key="3">
    <source>
        <dbReference type="HAMAP-Rule" id="MF_01440"/>
    </source>
</evidence>
<keyword evidence="1 3" id="KW-0145">Chemotaxis</keyword>
<keyword evidence="2 3" id="KW-0378">Hydrolase</keyword>
<accession>A0ABQ1KST0</accession>
<dbReference type="Gene3D" id="3.30.1330.200">
    <property type="match status" value="1"/>
</dbReference>
<dbReference type="CDD" id="cd16352">
    <property type="entry name" value="CheD"/>
    <property type="match status" value="1"/>
</dbReference>
<dbReference type="EMBL" id="BMFC01000007">
    <property type="protein sequence ID" value="GGC09822.1"/>
    <property type="molecule type" value="Genomic_DNA"/>
</dbReference>
<dbReference type="Pfam" id="PF03975">
    <property type="entry name" value="CheD"/>
    <property type="match status" value="1"/>
</dbReference>
<dbReference type="Proteomes" id="UP000645462">
    <property type="component" value="Unassembled WGS sequence"/>
</dbReference>
<evidence type="ECO:0000313" key="5">
    <source>
        <dbReference type="Proteomes" id="UP000645462"/>
    </source>
</evidence>
<organism evidence="4 5">
    <name type="scientific">Marivita lacus</name>
    <dbReference type="NCBI Taxonomy" id="1323742"/>
    <lineage>
        <taxon>Bacteria</taxon>
        <taxon>Pseudomonadati</taxon>
        <taxon>Pseudomonadota</taxon>
        <taxon>Alphaproteobacteria</taxon>
        <taxon>Rhodobacterales</taxon>
        <taxon>Roseobacteraceae</taxon>
        <taxon>Marivita</taxon>
    </lineage>
</organism>
<comment type="catalytic activity">
    <reaction evidence="3">
        <text>L-glutaminyl-[protein] + H2O = L-glutamyl-[protein] + NH4(+)</text>
        <dbReference type="Rhea" id="RHEA:16441"/>
        <dbReference type="Rhea" id="RHEA-COMP:10207"/>
        <dbReference type="Rhea" id="RHEA-COMP:10208"/>
        <dbReference type="ChEBI" id="CHEBI:15377"/>
        <dbReference type="ChEBI" id="CHEBI:28938"/>
        <dbReference type="ChEBI" id="CHEBI:29973"/>
        <dbReference type="ChEBI" id="CHEBI:30011"/>
        <dbReference type="EC" id="3.5.1.44"/>
    </reaction>
</comment>
<dbReference type="InterPro" id="IPR011324">
    <property type="entry name" value="Cytotoxic_necrot_fac-like_cat"/>
</dbReference>
<dbReference type="InterPro" id="IPR005659">
    <property type="entry name" value="Chemorcpt_Glu_NH3ase_CheD"/>
</dbReference>
<evidence type="ECO:0000313" key="4">
    <source>
        <dbReference type="EMBL" id="GGC09822.1"/>
    </source>
</evidence>